<dbReference type="EMBL" id="AYZK01000007">
    <property type="protein sequence ID" value="KRM86638.1"/>
    <property type="molecule type" value="Genomic_DNA"/>
</dbReference>
<dbReference type="SUPFAM" id="SSF141523">
    <property type="entry name" value="L,D-transpeptidase catalytic domain-like"/>
    <property type="match status" value="1"/>
</dbReference>
<accession>A0A0R2C4U7</accession>
<dbReference type="STRING" id="1423810.FD19_GL001830"/>
<evidence type="ECO:0000256" key="2">
    <source>
        <dbReference type="ARBA" id="ARBA00022679"/>
    </source>
</evidence>
<dbReference type="GO" id="GO:0016740">
    <property type="term" value="F:transferase activity"/>
    <property type="evidence" value="ECO:0007669"/>
    <property type="project" value="UniProtKB-KW"/>
</dbReference>
<dbReference type="GO" id="GO:0008360">
    <property type="term" value="P:regulation of cell shape"/>
    <property type="evidence" value="ECO:0007669"/>
    <property type="project" value="UniProtKB-UniRule"/>
</dbReference>
<protein>
    <submittedName>
        <fullName evidence="8">ErfK YbiS YcfS YnhG family protein</fullName>
    </submittedName>
</protein>
<dbReference type="Pfam" id="PF12229">
    <property type="entry name" value="PG_binding_4"/>
    <property type="match status" value="2"/>
</dbReference>
<evidence type="ECO:0000256" key="5">
    <source>
        <dbReference type="ARBA" id="ARBA00023316"/>
    </source>
</evidence>
<evidence type="ECO:0000259" key="7">
    <source>
        <dbReference type="PROSITE" id="PS52029"/>
    </source>
</evidence>
<dbReference type="PANTHER" id="PTHR30582">
    <property type="entry name" value="L,D-TRANSPEPTIDASE"/>
    <property type="match status" value="1"/>
</dbReference>
<dbReference type="GO" id="GO:0071972">
    <property type="term" value="F:peptidoglycan L,D-transpeptidase activity"/>
    <property type="evidence" value="ECO:0007669"/>
    <property type="project" value="TreeGrafter"/>
</dbReference>
<dbReference type="InterPro" id="IPR050979">
    <property type="entry name" value="LD-transpeptidase"/>
</dbReference>
<dbReference type="PROSITE" id="PS52029">
    <property type="entry name" value="LD_TPASE"/>
    <property type="match status" value="1"/>
</dbReference>
<keyword evidence="4 6" id="KW-0573">Peptidoglycan synthesis</keyword>
<dbReference type="GO" id="GO:0005576">
    <property type="term" value="C:extracellular region"/>
    <property type="evidence" value="ECO:0007669"/>
    <property type="project" value="TreeGrafter"/>
</dbReference>
<reference evidence="8 9" key="1">
    <citation type="journal article" date="2015" name="Genome Announc.">
        <title>Expanding the biotechnology potential of lactobacilli through comparative genomics of 213 strains and associated genera.</title>
        <authorList>
            <person name="Sun Z."/>
            <person name="Harris H.M."/>
            <person name="McCann A."/>
            <person name="Guo C."/>
            <person name="Argimon S."/>
            <person name="Zhang W."/>
            <person name="Yang X."/>
            <person name="Jeffery I.B."/>
            <person name="Cooney J.C."/>
            <person name="Kagawa T.F."/>
            <person name="Liu W."/>
            <person name="Song Y."/>
            <person name="Salvetti E."/>
            <person name="Wrobel A."/>
            <person name="Rasinkangas P."/>
            <person name="Parkhill J."/>
            <person name="Rea M.C."/>
            <person name="O'Sullivan O."/>
            <person name="Ritari J."/>
            <person name="Douillard F.P."/>
            <person name="Paul Ross R."/>
            <person name="Yang R."/>
            <person name="Briner A.E."/>
            <person name="Felis G.E."/>
            <person name="de Vos W.M."/>
            <person name="Barrangou R."/>
            <person name="Klaenhammer T.R."/>
            <person name="Caufield P.W."/>
            <person name="Cui Y."/>
            <person name="Zhang H."/>
            <person name="O'Toole P.W."/>
        </authorList>
    </citation>
    <scope>NUCLEOTIDE SEQUENCE [LARGE SCALE GENOMIC DNA]</scope>
    <source>
        <strain evidence="8 9">DSM 22698</strain>
    </source>
</reference>
<name>A0A0R2C4U7_9LACO</name>
<comment type="caution">
    <text evidence="8">The sequence shown here is derived from an EMBL/GenBank/DDBJ whole genome shotgun (WGS) entry which is preliminary data.</text>
</comment>
<proteinExistence type="predicted"/>
<keyword evidence="3 6" id="KW-0133">Cell shape</keyword>
<keyword evidence="9" id="KW-1185">Reference proteome</keyword>
<organism evidence="8 9">
    <name type="scientific">Lacticaseibacillus thailandensis DSM 22698 = JCM 13996</name>
    <dbReference type="NCBI Taxonomy" id="1423810"/>
    <lineage>
        <taxon>Bacteria</taxon>
        <taxon>Bacillati</taxon>
        <taxon>Bacillota</taxon>
        <taxon>Bacilli</taxon>
        <taxon>Lactobacillales</taxon>
        <taxon>Lactobacillaceae</taxon>
        <taxon>Lacticaseibacillus</taxon>
    </lineage>
</organism>
<evidence type="ECO:0000256" key="6">
    <source>
        <dbReference type="PROSITE-ProRule" id="PRU01373"/>
    </source>
</evidence>
<feature type="active site" description="Nucleophile" evidence="6">
    <location>
        <position position="441"/>
    </location>
</feature>
<dbReference type="GO" id="GO:0071555">
    <property type="term" value="P:cell wall organization"/>
    <property type="evidence" value="ECO:0007669"/>
    <property type="project" value="UniProtKB-UniRule"/>
</dbReference>
<dbReference type="PATRIC" id="fig|1423810.4.peg.1877"/>
<dbReference type="Gene3D" id="2.40.440.10">
    <property type="entry name" value="L,D-transpeptidase catalytic domain-like"/>
    <property type="match status" value="1"/>
</dbReference>
<keyword evidence="5 6" id="KW-0961">Cell wall biogenesis/degradation</keyword>
<dbReference type="OrthoDB" id="3176960at2"/>
<dbReference type="InterPro" id="IPR005490">
    <property type="entry name" value="LD_TPept_cat_dom"/>
</dbReference>
<evidence type="ECO:0000256" key="1">
    <source>
        <dbReference type="ARBA" id="ARBA00004752"/>
    </source>
</evidence>
<dbReference type="InterPro" id="IPR038063">
    <property type="entry name" value="Transpep_catalytic_dom"/>
</dbReference>
<feature type="active site" description="Proton donor/acceptor" evidence="6">
    <location>
        <position position="420"/>
    </location>
</feature>
<dbReference type="Gene3D" id="3.10.20.800">
    <property type="match status" value="1"/>
</dbReference>
<evidence type="ECO:0000256" key="4">
    <source>
        <dbReference type="ARBA" id="ARBA00022984"/>
    </source>
</evidence>
<dbReference type="Pfam" id="PF03734">
    <property type="entry name" value="YkuD"/>
    <property type="match status" value="1"/>
</dbReference>
<dbReference type="Proteomes" id="UP000051789">
    <property type="component" value="Unassembled WGS sequence"/>
</dbReference>
<keyword evidence="2" id="KW-0808">Transferase</keyword>
<dbReference type="PANTHER" id="PTHR30582:SF33">
    <property type="entry name" value="EXPORTED PROTEIN"/>
    <property type="match status" value="1"/>
</dbReference>
<dbReference type="InterPro" id="IPR038054">
    <property type="entry name" value="LD_TPept-like_central_sf"/>
</dbReference>
<gene>
    <name evidence="8" type="ORF">FD19_GL001830</name>
</gene>
<evidence type="ECO:0000313" key="9">
    <source>
        <dbReference type="Proteomes" id="UP000051789"/>
    </source>
</evidence>
<dbReference type="SUPFAM" id="SSF143985">
    <property type="entry name" value="L,D-transpeptidase pre-catalytic domain-like"/>
    <property type="match status" value="1"/>
</dbReference>
<feature type="domain" description="L,D-TPase catalytic" evidence="7">
    <location>
        <begin position="340"/>
        <end position="465"/>
    </location>
</feature>
<dbReference type="CDD" id="cd16913">
    <property type="entry name" value="YkuD_like"/>
    <property type="match status" value="1"/>
</dbReference>
<sequence length="465" mass="50554">MEGVSPVNSKKKLTVGIAAAVVILAGIYGGVAVHYSHRYLPHTNVLGVKISGQTEAEANRTLTKRFSALKYKLNDGKKTVATASGTDLGIRRSFTKTLSSLDQQQNQWAWLGHALGLGGTSAKVDPVINTKQLHAYTKALATKENGHRRASKDANMSFNKSGLQVSKEVYGNQFDVNKLDSTIVRAIRADKQTVQLNQTYIKPAVTTRSAQFTKAKTQLAKLAQETGRVTVENHSETITKDDLYQWLGYNHGAITVDANGVKNFVKSMGAKYDTYGKERTFNSTKRGTVKVPGGTYGWSIQQTRTADEVVKHIKAGKDFTVKAITSGSGYHADGTDIGNTYVEVDLQNQHEYYYKDGKLALDSDIVSGKPSAGDASPVGVDFVWSKQTNATLRGVGQSGENYATPVKYWMPIDYTGVGLHDAPWQPKFGGDWYLSHGSNGCINNPPSFMPKLYAAVAVGTPVIVF</sequence>
<evidence type="ECO:0000256" key="3">
    <source>
        <dbReference type="ARBA" id="ARBA00022960"/>
    </source>
</evidence>
<dbReference type="InterPro" id="IPR022029">
    <property type="entry name" value="YoaR-like_PG-bd"/>
</dbReference>
<comment type="pathway">
    <text evidence="1 6">Cell wall biogenesis; peptidoglycan biosynthesis.</text>
</comment>
<evidence type="ECO:0000313" key="8">
    <source>
        <dbReference type="EMBL" id="KRM86638.1"/>
    </source>
</evidence>
<dbReference type="AlphaFoldDB" id="A0A0R2C4U7"/>
<dbReference type="UniPathway" id="UPA00219"/>
<dbReference type="GO" id="GO:0018104">
    <property type="term" value="P:peptidoglycan-protein cross-linking"/>
    <property type="evidence" value="ECO:0007669"/>
    <property type="project" value="TreeGrafter"/>
</dbReference>